<reference evidence="3 4" key="1">
    <citation type="submission" date="2020-08" db="EMBL/GenBank/DDBJ databases">
        <title>Sequencing the genomes of 1000 actinobacteria strains.</title>
        <authorList>
            <person name="Klenk H.-P."/>
        </authorList>
    </citation>
    <scope>NUCLEOTIDE SEQUENCE [LARGE SCALE GENOMIC DNA]</scope>
    <source>
        <strain evidence="3 4">DSM 41654</strain>
    </source>
</reference>
<evidence type="ECO:0008006" key="5">
    <source>
        <dbReference type="Google" id="ProtNLM"/>
    </source>
</evidence>
<gene>
    <name evidence="3" type="ORF">FHR34_003036</name>
</gene>
<accession>A0A7W7VVM0</accession>
<protein>
    <recommendedName>
        <fullName evidence="5">Lipoprotein</fullName>
    </recommendedName>
</protein>
<dbReference type="PROSITE" id="PS51257">
    <property type="entry name" value="PROKAR_LIPOPROTEIN"/>
    <property type="match status" value="1"/>
</dbReference>
<keyword evidence="2" id="KW-0732">Signal</keyword>
<feature type="compositionally biased region" description="Low complexity" evidence="1">
    <location>
        <begin position="87"/>
        <end position="108"/>
    </location>
</feature>
<comment type="caution">
    <text evidence="3">The sequence shown here is derived from an EMBL/GenBank/DDBJ whole genome shotgun (WGS) entry which is preliminary data.</text>
</comment>
<evidence type="ECO:0000256" key="2">
    <source>
        <dbReference type="SAM" id="SignalP"/>
    </source>
</evidence>
<dbReference type="EMBL" id="JACHJV010000001">
    <property type="protein sequence ID" value="MBB4924043.1"/>
    <property type="molecule type" value="Genomic_DNA"/>
</dbReference>
<dbReference type="RefSeq" id="WP_184936053.1">
    <property type="nucleotide sequence ID" value="NZ_JACHJV010000001.1"/>
</dbReference>
<feature type="compositionally biased region" description="Low complexity" evidence="1">
    <location>
        <begin position="23"/>
        <end position="75"/>
    </location>
</feature>
<evidence type="ECO:0000256" key="1">
    <source>
        <dbReference type="SAM" id="MobiDB-lite"/>
    </source>
</evidence>
<dbReference type="Proteomes" id="UP000540506">
    <property type="component" value="Unassembled WGS sequence"/>
</dbReference>
<evidence type="ECO:0000313" key="3">
    <source>
        <dbReference type="EMBL" id="MBB4924043.1"/>
    </source>
</evidence>
<feature type="chain" id="PRO_5038379432" description="Lipoprotein" evidence="2">
    <location>
        <begin position="26"/>
        <end position="238"/>
    </location>
</feature>
<organism evidence="3 4">
    <name type="scientific">Kitasatospora kifunensis</name>
    <name type="common">Streptomyces kifunensis</name>
    <dbReference type="NCBI Taxonomy" id="58351"/>
    <lineage>
        <taxon>Bacteria</taxon>
        <taxon>Bacillati</taxon>
        <taxon>Actinomycetota</taxon>
        <taxon>Actinomycetes</taxon>
        <taxon>Kitasatosporales</taxon>
        <taxon>Streptomycetaceae</taxon>
        <taxon>Kitasatospora</taxon>
    </lineage>
</organism>
<proteinExistence type="predicted"/>
<name>A0A7W7VVM0_KITKI</name>
<feature type="signal peptide" evidence="2">
    <location>
        <begin position="1"/>
        <end position="25"/>
    </location>
</feature>
<dbReference type="PRINTS" id="PR01217">
    <property type="entry name" value="PRICHEXTENSN"/>
</dbReference>
<dbReference type="AlphaFoldDB" id="A0A7W7VVM0"/>
<keyword evidence="4" id="KW-1185">Reference proteome</keyword>
<feature type="region of interest" description="Disordered" evidence="1">
    <location>
        <begin position="23"/>
        <end position="119"/>
    </location>
</feature>
<sequence>MRSRRLLATTALLATALTLSLSACGPDNTTAAGASKGTSASPSATAIPSPTTAPSATPTASPSPSTAAPTTAPTAKTDPIALPSTQPTAKPVPKPTTAKPAPANTNPAKPTPTPDCTANAYKPGHKVINATVAWGDPNRIGANATKFECGPDIENDGIYLPTAPNTGYTFAPGATATVVGKYASQDPKSVSLTDLLTHINYCTQNPTGQDPYGCYRNMYDITTNSAGQITSINELYHP</sequence>
<evidence type="ECO:0000313" key="4">
    <source>
        <dbReference type="Proteomes" id="UP000540506"/>
    </source>
</evidence>